<dbReference type="GeneID" id="65131824"/>
<protein>
    <submittedName>
        <fullName evidence="1">Uncharacterized protein</fullName>
    </submittedName>
</protein>
<evidence type="ECO:0000313" key="1">
    <source>
        <dbReference type="EMBL" id="QOR57671.1"/>
    </source>
</evidence>
<dbReference type="KEGG" id="vg:65131824"/>
<reference evidence="1 2" key="1">
    <citation type="submission" date="2020-07" db="EMBL/GenBank/DDBJ databases">
        <title>Taxonomic proposal: Crassvirales, a new order of highly abundant and diverse bacterial viruses.</title>
        <authorList>
            <person name="Shkoporov A.N."/>
            <person name="Stockdale S.R."/>
            <person name="Guerin E."/>
            <person name="Ross R.P."/>
            <person name="Hill C."/>
        </authorList>
    </citation>
    <scope>NUCLEOTIDE SEQUENCE [LARGE SCALE GENOMIC DNA]</scope>
</reference>
<proteinExistence type="predicted"/>
<sequence length="54" mass="6359">MKKRLNPEERQRMVDLLNEARKQGEHSIASMVELAITMSDKGEYDKFQEVFSDE</sequence>
<dbReference type="EMBL" id="MT774408">
    <property type="protein sequence ID" value="QOR57671.1"/>
    <property type="molecule type" value="Genomic_DNA"/>
</dbReference>
<dbReference type="RefSeq" id="YP_010113311.1">
    <property type="nucleotide sequence ID" value="NC_055901.1"/>
</dbReference>
<dbReference type="Proteomes" id="UP000594028">
    <property type="component" value="Segment"/>
</dbReference>
<name>A0A7M1RUV5_9CAUD</name>
<evidence type="ECO:0000313" key="2">
    <source>
        <dbReference type="Proteomes" id="UP000594028"/>
    </source>
</evidence>
<accession>A0A7M1RUV5</accession>
<keyword evidence="2" id="KW-1185">Reference proteome</keyword>
<organism evidence="1 2">
    <name type="scientific">uncultured phage cr130_1</name>
    <dbReference type="NCBI Taxonomy" id="2772092"/>
    <lineage>
        <taxon>Viruses</taxon>
        <taxon>Duplodnaviria</taxon>
        <taxon>Heunggongvirae</taxon>
        <taxon>Uroviricota</taxon>
        <taxon>Caudoviricetes</taxon>
        <taxon>Crassvirales</taxon>
        <taxon>Suoliviridae</taxon>
        <taxon>Oafivirinae</taxon>
        <taxon>Chuhaivirus</taxon>
        <taxon>Chuhaivirus simiae</taxon>
    </lineage>
</organism>